<comment type="caution">
    <text evidence="3">The sequence shown here is derived from an EMBL/GenBank/DDBJ whole genome shotgun (WGS) entry which is preliminary data.</text>
</comment>
<dbReference type="InterPro" id="IPR045353">
    <property type="entry name" value="LAIKA"/>
</dbReference>
<protein>
    <recommendedName>
        <fullName evidence="2">EF-hand domain-containing protein</fullName>
    </recommendedName>
</protein>
<dbReference type="Gene3D" id="1.10.238.10">
    <property type="entry name" value="EF-hand"/>
    <property type="match status" value="1"/>
</dbReference>
<feature type="compositionally biased region" description="Basic residues" evidence="1">
    <location>
        <begin position="74"/>
        <end position="89"/>
    </location>
</feature>
<dbReference type="SUPFAM" id="SSF47473">
    <property type="entry name" value="EF-hand"/>
    <property type="match status" value="1"/>
</dbReference>
<feature type="compositionally biased region" description="Polar residues" evidence="1">
    <location>
        <begin position="171"/>
        <end position="190"/>
    </location>
</feature>
<dbReference type="InterPro" id="IPR002048">
    <property type="entry name" value="EF_hand_dom"/>
</dbReference>
<feature type="compositionally biased region" description="Polar residues" evidence="1">
    <location>
        <begin position="95"/>
        <end position="104"/>
    </location>
</feature>
<dbReference type="PANTHER" id="PTHR14304">
    <property type="entry name" value="CELL DIVISION CYCLE AND APOPTOSIS REGULATOR PROTEIN"/>
    <property type="match status" value="1"/>
</dbReference>
<dbReference type="GO" id="GO:0005509">
    <property type="term" value="F:calcium ion binding"/>
    <property type="evidence" value="ECO:0007669"/>
    <property type="project" value="InterPro"/>
</dbReference>
<reference evidence="3 4" key="1">
    <citation type="journal article" date="2013" name="BMC Genomics">
        <title>The miniature genome of a carnivorous plant Genlisea aurea contains a low number of genes and short non-coding sequences.</title>
        <authorList>
            <person name="Leushkin E.V."/>
            <person name="Sutormin R.A."/>
            <person name="Nabieva E.R."/>
            <person name="Penin A.A."/>
            <person name="Kondrashov A.S."/>
            <person name="Logacheva M.D."/>
        </authorList>
    </citation>
    <scope>NUCLEOTIDE SEQUENCE [LARGE SCALE GENOMIC DNA]</scope>
</reference>
<feature type="domain" description="EF-hand" evidence="2">
    <location>
        <begin position="631"/>
        <end position="658"/>
    </location>
</feature>
<dbReference type="GO" id="GO:0006355">
    <property type="term" value="P:regulation of DNA-templated transcription"/>
    <property type="evidence" value="ECO:0007669"/>
    <property type="project" value="InterPro"/>
</dbReference>
<sequence>MAEDKDEGLNDKKNLEEPLKDGNTNMDRDTIKSEDNDGLISEGKAETEAIKNKDVMDKDEGEKIGTQSSSGAKAGKKKIVKRVVKKMVPKRKDVSQTPADLSSELQKESAGEKTVSSEADGQQEKFCDDSDDSELIKNFVGKNVLEKLAGDACKEEVCSTDVAKTAEETLVTGNEPTVKPQDSISATDVGSSKTTPKKKVVKRLGKRKATQASNDSKQAVNDENPVTFQANDELTTDVAENPKKEINSEAKKEDEGTRELASGSAKKPDNDNSPKLKEEVLRNGSERKQNVHNESRNNSNKVIKGKKKNDEPPRHPGLFLQTKRSKEVKLESLSISLDSLLDYNDKDVEESSFEVSLFAETFYEMLQYEMGCCLLSFLQKVRSKFVAKRNLEKRQRGEISSKESSDTSSRKRIKIDPNVEIKLEAETTAVDATKDETDVLQDDGGSKDEKDVIRDDATEDVKIDATEDEMGVDHSKDEKDSIKTDTTKDEQDMITDDTTKDDKDIIAAEEPKFIEPKLEDELFEEPDEEMLELEDIDEDDPLDEDLEEVVKGGEEIHEEIVKEEKNASVDAVDGNARNEQPHSANLASETTNADVNYTVELAAKSGSVEKFTGVDAEKLLLACSSIFFAGAFRFFDRNRVGYIRVEDLRVILHNLGMYLSHRDVKELVQSALLESNTGRDDKILYDKLVKMIG</sequence>
<feature type="compositionally biased region" description="Basic and acidic residues" evidence="1">
    <location>
        <begin position="266"/>
        <end position="295"/>
    </location>
</feature>
<feature type="region of interest" description="Disordered" evidence="1">
    <location>
        <begin position="392"/>
        <end position="413"/>
    </location>
</feature>
<evidence type="ECO:0000259" key="2">
    <source>
        <dbReference type="PROSITE" id="PS50222"/>
    </source>
</evidence>
<proteinExistence type="predicted"/>
<dbReference type="AlphaFoldDB" id="S8DVH4"/>
<name>S8DVH4_9LAMI</name>
<feature type="compositionally biased region" description="Basic residues" evidence="1">
    <location>
        <begin position="195"/>
        <end position="209"/>
    </location>
</feature>
<dbReference type="Proteomes" id="UP000015453">
    <property type="component" value="Unassembled WGS sequence"/>
</dbReference>
<dbReference type="PROSITE" id="PS50222">
    <property type="entry name" value="EF_HAND_2"/>
    <property type="match status" value="1"/>
</dbReference>
<gene>
    <name evidence="3" type="ORF">M569_07583</name>
</gene>
<dbReference type="FunFam" id="1.10.238.10:FF:000157">
    <property type="entry name" value="ATP/GTP-binding protein family"/>
    <property type="match status" value="1"/>
</dbReference>
<keyword evidence="4" id="KW-1185">Reference proteome</keyword>
<feature type="region of interest" description="Disordered" evidence="1">
    <location>
        <begin position="1"/>
        <end position="132"/>
    </location>
</feature>
<feature type="compositionally biased region" description="Basic and acidic residues" evidence="1">
    <location>
        <begin position="43"/>
        <end position="63"/>
    </location>
</feature>
<organism evidence="3 4">
    <name type="scientific">Genlisea aurea</name>
    <dbReference type="NCBI Taxonomy" id="192259"/>
    <lineage>
        <taxon>Eukaryota</taxon>
        <taxon>Viridiplantae</taxon>
        <taxon>Streptophyta</taxon>
        <taxon>Embryophyta</taxon>
        <taxon>Tracheophyta</taxon>
        <taxon>Spermatophyta</taxon>
        <taxon>Magnoliopsida</taxon>
        <taxon>eudicotyledons</taxon>
        <taxon>Gunneridae</taxon>
        <taxon>Pentapetalae</taxon>
        <taxon>asterids</taxon>
        <taxon>lamiids</taxon>
        <taxon>Lamiales</taxon>
        <taxon>Lentibulariaceae</taxon>
        <taxon>Genlisea</taxon>
    </lineage>
</organism>
<dbReference type="OrthoDB" id="1746009at2759"/>
<evidence type="ECO:0000313" key="3">
    <source>
        <dbReference type="EMBL" id="EPS67193.1"/>
    </source>
</evidence>
<dbReference type="InterPro" id="IPR025224">
    <property type="entry name" value="CCAR1/CCAR2"/>
</dbReference>
<feature type="compositionally biased region" description="Basic and acidic residues" evidence="1">
    <location>
        <begin position="444"/>
        <end position="504"/>
    </location>
</feature>
<feature type="region of interest" description="Disordered" evidence="1">
    <location>
        <begin position="433"/>
        <end position="504"/>
    </location>
</feature>
<feature type="region of interest" description="Disordered" evidence="1">
    <location>
        <begin position="165"/>
        <end position="323"/>
    </location>
</feature>
<dbReference type="InterPro" id="IPR011992">
    <property type="entry name" value="EF-hand-dom_pair"/>
</dbReference>
<dbReference type="Pfam" id="PF19256">
    <property type="entry name" value="LAIKA"/>
    <property type="match status" value="1"/>
</dbReference>
<evidence type="ECO:0000256" key="1">
    <source>
        <dbReference type="SAM" id="MobiDB-lite"/>
    </source>
</evidence>
<feature type="compositionally biased region" description="Polar residues" evidence="1">
    <location>
        <begin position="210"/>
        <end position="233"/>
    </location>
</feature>
<dbReference type="PANTHER" id="PTHR14304:SF11">
    <property type="entry name" value="SAP DOMAIN-CONTAINING PROTEIN"/>
    <property type="match status" value="1"/>
</dbReference>
<feature type="compositionally biased region" description="Basic and acidic residues" evidence="1">
    <location>
        <begin position="7"/>
        <end position="35"/>
    </location>
</feature>
<accession>S8DVH4</accession>
<evidence type="ECO:0000313" key="4">
    <source>
        <dbReference type="Proteomes" id="UP000015453"/>
    </source>
</evidence>
<feature type="compositionally biased region" description="Basic and acidic residues" evidence="1">
    <location>
        <begin position="240"/>
        <end position="258"/>
    </location>
</feature>
<dbReference type="EMBL" id="AUSU01003244">
    <property type="protein sequence ID" value="EPS67193.1"/>
    <property type="molecule type" value="Genomic_DNA"/>
</dbReference>
<dbReference type="GO" id="GO:0005634">
    <property type="term" value="C:nucleus"/>
    <property type="evidence" value="ECO:0007669"/>
    <property type="project" value="TreeGrafter"/>
</dbReference>